<sequence length="144" mass="16467">MKKIINASVSDKARMFVLFIVMFFMTSLVFAQNEPETAKPLTDMEVVRKVAFLDIEGKAYENVTISFKSVTPDFFISDKYKVKVKVVDKKGKSIYKKTFKNTFLYVFSSGQIQVGKNNFNQVLITKSKSSDDNIGMIREKEGVY</sequence>
<evidence type="ECO:0000313" key="1">
    <source>
        <dbReference type="EMBL" id="KAA4659761.1"/>
    </source>
</evidence>
<dbReference type="RefSeq" id="WP_149960717.1">
    <property type="nucleotide sequence ID" value="NZ_JADMWU010000006.1"/>
</dbReference>
<reference evidence="1 2" key="1">
    <citation type="journal article" date="2019" name="Nat. Med.">
        <title>A library of human gut bacterial isolates paired with longitudinal multiomics data enables mechanistic microbiome research.</title>
        <authorList>
            <person name="Poyet M."/>
            <person name="Groussin M."/>
            <person name="Gibbons S.M."/>
            <person name="Avila-Pacheco J."/>
            <person name="Jiang X."/>
            <person name="Kearney S.M."/>
            <person name="Perrotta A.R."/>
            <person name="Berdy B."/>
            <person name="Zhao S."/>
            <person name="Lieberman T.D."/>
            <person name="Swanson P.K."/>
            <person name="Smith M."/>
            <person name="Roesemann S."/>
            <person name="Alexander J.E."/>
            <person name="Rich S.A."/>
            <person name="Livny J."/>
            <person name="Vlamakis H."/>
            <person name="Clish C."/>
            <person name="Bullock K."/>
            <person name="Deik A."/>
            <person name="Scott J."/>
            <person name="Pierce K.A."/>
            <person name="Xavier R.J."/>
            <person name="Alm E.J."/>
        </authorList>
    </citation>
    <scope>NUCLEOTIDE SEQUENCE [LARGE SCALE GENOMIC DNA]</scope>
    <source>
        <strain evidence="1 2">BIOML-A14</strain>
    </source>
</reference>
<dbReference type="AlphaFoldDB" id="A0A642B516"/>
<protein>
    <submittedName>
        <fullName evidence="1">Uncharacterized protein</fullName>
    </submittedName>
</protein>
<proteinExistence type="predicted"/>
<dbReference type="Proteomes" id="UP000435985">
    <property type="component" value="Unassembled WGS sequence"/>
</dbReference>
<gene>
    <name evidence="1" type="ORF">F3B98_28120</name>
</gene>
<evidence type="ECO:0000313" key="2">
    <source>
        <dbReference type="Proteomes" id="UP000435985"/>
    </source>
</evidence>
<comment type="caution">
    <text evidence="1">The sequence shown here is derived from an EMBL/GenBank/DDBJ whole genome shotgun (WGS) entry which is preliminary data.</text>
</comment>
<accession>A0A642B516</accession>
<name>A0A642B516_BACOV</name>
<organism evidence="1 2">
    <name type="scientific">Bacteroides ovatus</name>
    <dbReference type="NCBI Taxonomy" id="28116"/>
    <lineage>
        <taxon>Bacteria</taxon>
        <taxon>Pseudomonadati</taxon>
        <taxon>Bacteroidota</taxon>
        <taxon>Bacteroidia</taxon>
        <taxon>Bacteroidales</taxon>
        <taxon>Bacteroidaceae</taxon>
        <taxon>Bacteroides</taxon>
    </lineage>
</organism>
<dbReference type="EMBL" id="VWFO01000184">
    <property type="protein sequence ID" value="KAA4659761.1"/>
    <property type="molecule type" value="Genomic_DNA"/>
</dbReference>